<feature type="domain" description="ABC transporter" evidence="4">
    <location>
        <begin position="5"/>
        <end position="239"/>
    </location>
</feature>
<protein>
    <submittedName>
        <fullName evidence="5">Alpha-D-ribose 1-methylphosphonate 5-triphosphate synthase subunit PhnL</fullName>
    </submittedName>
</protein>
<reference evidence="6" key="1">
    <citation type="submission" date="2016-11" db="EMBL/GenBank/DDBJ databases">
        <authorList>
            <person name="Varghese N."/>
            <person name="Submissions S."/>
        </authorList>
    </citation>
    <scope>NUCLEOTIDE SEQUENCE [LARGE SCALE GENOMIC DNA]</scope>
    <source>
        <strain evidence="6">DSM 18802</strain>
    </source>
</reference>
<comment type="similarity">
    <text evidence="1">Belongs to the ABC transporter superfamily.</text>
</comment>
<dbReference type="InterPro" id="IPR027417">
    <property type="entry name" value="P-loop_NTPase"/>
</dbReference>
<organism evidence="5 6">
    <name type="scientific">Caldanaerovirga acetigignens</name>
    <dbReference type="NCBI Taxonomy" id="447595"/>
    <lineage>
        <taxon>Bacteria</taxon>
        <taxon>Bacillati</taxon>
        <taxon>Bacillota</taxon>
        <taxon>Clostridia</taxon>
        <taxon>Thermosediminibacterales</taxon>
        <taxon>Thermosediminibacteraceae</taxon>
        <taxon>Caldanaerovirga</taxon>
    </lineage>
</organism>
<dbReference type="Proteomes" id="UP000184375">
    <property type="component" value="Unassembled WGS sequence"/>
</dbReference>
<dbReference type="InterPro" id="IPR012701">
    <property type="entry name" value="CP_lyase_PhnL"/>
</dbReference>
<dbReference type="OrthoDB" id="9810992at2"/>
<dbReference type="GO" id="GO:0005524">
    <property type="term" value="F:ATP binding"/>
    <property type="evidence" value="ECO:0007669"/>
    <property type="project" value="UniProtKB-KW"/>
</dbReference>
<dbReference type="PANTHER" id="PTHR42798">
    <property type="entry name" value="LIPOPROTEIN-RELEASING SYSTEM ATP-BINDING PROTEIN LOLD"/>
    <property type="match status" value="1"/>
</dbReference>
<proteinExistence type="inferred from homology"/>
<keyword evidence="6" id="KW-1185">Reference proteome</keyword>
<evidence type="ECO:0000313" key="6">
    <source>
        <dbReference type="Proteomes" id="UP000184375"/>
    </source>
</evidence>
<dbReference type="STRING" id="447595.SAMN05660826_01975"/>
<keyword evidence="2" id="KW-0547">Nucleotide-binding</keyword>
<dbReference type="NCBIfam" id="TIGR02324">
    <property type="entry name" value="CP_lyasePhnL"/>
    <property type="match status" value="1"/>
</dbReference>
<evidence type="ECO:0000256" key="2">
    <source>
        <dbReference type="ARBA" id="ARBA00022741"/>
    </source>
</evidence>
<evidence type="ECO:0000256" key="1">
    <source>
        <dbReference type="ARBA" id="ARBA00005417"/>
    </source>
</evidence>
<dbReference type="Gene3D" id="3.40.50.300">
    <property type="entry name" value="P-loop containing nucleotide triphosphate hydrolases"/>
    <property type="match status" value="1"/>
</dbReference>
<dbReference type="InterPro" id="IPR017871">
    <property type="entry name" value="ABC_transporter-like_CS"/>
</dbReference>
<dbReference type="EMBL" id="FRCR01000013">
    <property type="protein sequence ID" value="SHM79723.1"/>
    <property type="molecule type" value="Genomic_DNA"/>
</dbReference>
<dbReference type="InterPro" id="IPR003439">
    <property type="entry name" value="ABC_transporter-like_ATP-bd"/>
</dbReference>
<evidence type="ECO:0000313" key="5">
    <source>
        <dbReference type="EMBL" id="SHM79723.1"/>
    </source>
</evidence>
<keyword evidence="3" id="KW-0067">ATP-binding</keyword>
<dbReference type="PANTHER" id="PTHR42798:SF7">
    <property type="entry name" value="ALPHA-D-RIBOSE 1-METHYLPHOSPHONATE 5-TRIPHOSPHATE SYNTHASE SUBUNIT PHNL"/>
    <property type="match status" value="1"/>
</dbReference>
<dbReference type="PROSITE" id="PS50893">
    <property type="entry name" value="ABC_TRANSPORTER_2"/>
    <property type="match status" value="1"/>
</dbReference>
<dbReference type="Pfam" id="PF00005">
    <property type="entry name" value="ABC_tran"/>
    <property type="match status" value="1"/>
</dbReference>
<dbReference type="SUPFAM" id="SSF52540">
    <property type="entry name" value="P-loop containing nucleoside triphosphate hydrolases"/>
    <property type="match status" value="1"/>
</dbReference>
<dbReference type="AlphaFoldDB" id="A0A1M7LNJ2"/>
<evidence type="ECO:0000259" key="4">
    <source>
        <dbReference type="PROSITE" id="PS50893"/>
    </source>
</evidence>
<dbReference type="InterPro" id="IPR003593">
    <property type="entry name" value="AAA+_ATPase"/>
</dbReference>
<accession>A0A1M7LNJ2</accession>
<dbReference type="SMART" id="SM00382">
    <property type="entry name" value="AAA"/>
    <property type="match status" value="1"/>
</dbReference>
<gene>
    <name evidence="5" type="ORF">SAMN05660826_01975</name>
</gene>
<name>A0A1M7LNJ2_9FIRM</name>
<dbReference type="PROSITE" id="PS00211">
    <property type="entry name" value="ABC_TRANSPORTER_1"/>
    <property type="match status" value="1"/>
</dbReference>
<dbReference type="GO" id="GO:0016887">
    <property type="term" value="F:ATP hydrolysis activity"/>
    <property type="evidence" value="ECO:0007669"/>
    <property type="project" value="InterPro"/>
</dbReference>
<sequence>MQNILELKGLSKHFTMHILKGKVIRGFNNVSFSLAKGEALGLVGPSGTGKSSVLKCIYRTYIPTSGKIIYNSLSLGVINLAKASDEQVLVLRKNEIGYVSQFLRVVPRVTAIDVVAEGLLRKGVPEDEARRIAGEYLTRLGISKELWDAFPSTFSGGEQQRLNIARAVVVKPRLLLLDEPTASLDYATKKLVLDLLLELKNEGISIIGIFHDLEAMSRVVDKTYKMPEPSDGKAGVISL</sequence>
<dbReference type="RefSeq" id="WP_073258001.1">
    <property type="nucleotide sequence ID" value="NZ_FRCR01000013.1"/>
</dbReference>
<evidence type="ECO:0000256" key="3">
    <source>
        <dbReference type="ARBA" id="ARBA00022840"/>
    </source>
</evidence>